<dbReference type="AlphaFoldDB" id="A0A2T0WPL2"/>
<keyword evidence="8" id="KW-1185">Reference proteome</keyword>
<dbReference type="InterPro" id="IPR019795">
    <property type="entry name" value="Globin_bac-like_CS"/>
</dbReference>
<dbReference type="OrthoDB" id="9790913at2"/>
<dbReference type="CDD" id="cd08917">
    <property type="entry name" value="TrHb2_O"/>
    <property type="match status" value="1"/>
</dbReference>
<dbReference type="InterPro" id="IPR012292">
    <property type="entry name" value="Globin/Proto"/>
</dbReference>
<dbReference type="Pfam" id="PF01152">
    <property type="entry name" value="Bac_globin"/>
    <property type="match status" value="1"/>
</dbReference>
<reference evidence="7 8" key="1">
    <citation type="submission" date="2018-03" db="EMBL/GenBank/DDBJ databases">
        <title>Genomic Encyclopedia of Archaeal and Bacterial Type Strains, Phase II (KMG-II): from individual species to whole genera.</title>
        <authorList>
            <person name="Goeker M."/>
        </authorList>
    </citation>
    <scope>NUCLEOTIDE SEQUENCE [LARGE SCALE GENOMIC DNA]</scope>
    <source>
        <strain evidence="7 8">DSM 27929</strain>
    </source>
</reference>
<dbReference type="Gene3D" id="1.10.490.10">
    <property type="entry name" value="Globins"/>
    <property type="match status" value="1"/>
</dbReference>
<accession>A0A2T0WPL2</accession>
<dbReference type="EMBL" id="PVTR01000004">
    <property type="protein sequence ID" value="PRY88464.1"/>
    <property type="molecule type" value="Genomic_DNA"/>
</dbReference>
<evidence type="ECO:0000256" key="1">
    <source>
        <dbReference type="ARBA" id="ARBA00001971"/>
    </source>
</evidence>
<dbReference type="GO" id="GO:0020037">
    <property type="term" value="F:heme binding"/>
    <property type="evidence" value="ECO:0007669"/>
    <property type="project" value="InterPro"/>
</dbReference>
<dbReference type="PANTHER" id="PTHR47366:SF1">
    <property type="entry name" value="TWO-ON-TWO HEMOGLOBIN-3"/>
    <property type="match status" value="1"/>
</dbReference>
<comment type="similarity">
    <text evidence="6">Belongs to the truncated hemoglobin family. Group II subfamily.</text>
</comment>
<keyword evidence="3" id="KW-0349">Heme</keyword>
<evidence type="ECO:0000256" key="5">
    <source>
        <dbReference type="ARBA" id="ARBA00023004"/>
    </source>
</evidence>
<gene>
    <name evidence="7" type="ORF">CLW00_104115</name>
</gene>
<evidence type="ECO:0000256" key="3">
    <source>
        <dbReference type="ARBA" id="ARBA00022617"/>
    </source>
</evidence>
<keyword evidence="5" id="KW-0408">Iron</keyword>
<keyword evidence="4" id="KW-0479">Metal-binding</keyword>
<name>A0A2T0WPL2_9BACT</name>
<comment type="cofactor">
    <cofactor evidence="1">
        <name>heme</name>
        <dbReference type="ChEBI" id="CHEBI:30413"/>
    </cofactor>
</comment>
<dbReference type="InterPro" id="IPR009050">
    <property type="entry name" value="Globin-like_sf"/>
</dbReference>
<dbReference type="GO" id="GO:0005344">
    <property type="term" value="F:oxygen carrier activity"/>
    <property type="evidence" value="ECO:0007669"/>
    <property type="project" value="InterPro"/>
</dbReference>
<dbReference type="InterPro" id="IPR001486">
    <property type="entry name" value="Hemoglobin_trunc"/>
</dbReference>
<keyword evidence="2" id="KW-0813">Transport</keyword>
<comment type="caution">
    <text evidence="7">The sequence shown here is derived from an EMBL/GenBank/DDBJ whole genome shotgun (WGS) entry which is preliminary data.</text>
</comment>
<dbReference type="GO" id="GO:0046872">
    <property type="term" value="F:metal ion binding"/>
    <property type="evidence" value="ECO:0007669"/>
    <property type="project" value="UniProtKB-KW"/>
</dbReference>
<proteinExistence type="inferred from homology"/>
<dbReference type="Proteomes" id="UP000238157">
    <property type="component" value="Unassembled WGS sequence"/>
</dbReference>
<evidence type="ECO:0000256" key="6">
    <source>
        <dbReference type="ARBA" id="ARBA00034496"/>
    </source>
</evidence>
<dbReference type="InterPro" id="IPR044203">
    <property type="entry name" value="GlbO/GLB3-like"/>
</dbReference>
<dbReference type="SUPFAM" id="SSF46458">
    <property type="entry name" value="Globin-like"/>
    <property type="match status" value="1"/>
</dbReference>
<dbReference type="PROSITE" id="PS01213">
    <property type="entry name" value="GLOBIN_FAM_2"/>
    <property type="match status" value="1"/>
</dbReference>
<evidence type="ECO:0000256" key="4">
    <source>
        <dbReference type="ARBA" id="ARBA00022723"/>
    </source>
</evidence>
<dbReference type="RefSeq" id="WP_106133194.1">
    <property type="nucleotide sequence ID" value="NZ_PVTR01000004.1"/>
</dbReference>
<evidence type="ECO:0000313" key="8">
    <source>
        <dbReference type="Proteomes" id="UP000238157"/>
    </source>
</evidence>
<dbReference type="PANTHER" id="PTHR47366">
    <property type="entry name" value="TWO-ON-TWO HEMOGLOBIN-3"/>
    <property type="match status" value="1"/>
</dbReference>
<sequence length="125" mass="14944">MNSGESIFESLGEEKIKALVREFYIQVRDTPDLRKLYPDEDLTEAEERLFLFLIHVFGGPHTYLEKRGHPMLRRRHFQWAIDGNMRNLWLNCMFAAMDKVEMDTNIRESMMSYFIKVANHMINKE</sequence>
<dbReference type="GO" id="GO:0019825">
    <property type="term" value="F:oxygen binding"/>
    <property type="evidence" value="ECO:0007669"/>
    <property type="project" value="InterPro"/>
</dbReference>
<evidence type="ECO:0000256" key="2">
    <source>
        <dbReference type="ARBA" id="ARBA00022448"/>
    </source>
</evidence>
<organism evidence="7 8">
    <name type="scientific">Mongoliibacter ruber</name>
    <dbReference type="NCBI Taxonomy" id="1750599"/>
    <lineage>
        <taxon>Bacteria</taxon>
        <taxon>Pseudomonadati</taxon>
        <taxon>Bacteroidota</taxon>
        <taxon>Cytophagia</taxon>
        <taxon>Cytophagales</taxon>
        <taxon>Cyclobacteriaceae</taxon>
        <taxon>Mongoliibacter</taxon>
    </lineage>
</organism>
<evidence type="ECO:0000313" key="7">
    <source>
        <dbReference type="EMBL" id="PRY88464.1"/>
    </source>
</evidence>
<protein>
    <submittedName>
        <fullName evidence="7">Hemoglobin</fullName>
    </submittedName>
</protein>